<feature type="region of interest" description="Disordered" evidence="2">
    <location>
        <begin position="22"/>
        <end position="41"/>
    </location>
</feature>
<keyword evidence="1" id="KW-0479">Metal-binding</keyword>
<evidence type="ECO:0000259" key="3">
    <source>
        <dbReference type="PROSITE" id="PS50157"/>
    </source>
</evidence>
<feature type="compositionally biased region" description="Low complexity" evidence="2">
    <location>
        <begin position="23"/>
        <end position="38"/>
    </location>
</feature>
<proteinExistence type="predicted"/>
<accession>A0A183SW82</accession>
<keyword evidence="1" id="KW-0863">Zinc-finger</keyword>
<reference evidence="6" key="1">
    <citation type="submission" date="2016-06" db="UniProtKB">
        <authorList>
            <consortium name="WormBaseParasite"/>
        </authorList>
    </citation>
    <scope>IDENTIFICATION</scope>
</reference>
<gene>
    <name evidence="4" type="ORF">SSLN_LOCUS8480</name>
</gene>
<protein>
    <submittedName>
        <fullName evidence="6">C2H2-type domain-containing protein</fullName>
    </submittedName>
</protein>
<name>A0A183SW82_SCHSO</name>
<keyword evidence="5" id="KW-1185">Reference proteome</keyword>
<dbReference type="EMBL" id="UYSU01034676">
    <property type="protein sequence ID" value="VDL94865.1"/>
    <property type="molecule type" value="Genomic_DNA"/>
</dbReference>
<keyword evidence="1" id="KW-0862">Zinc</keyword>
<evidence type="ECO:0000313" key="4">
    <source>
        <dbReference type="EMBL" id="VDL94865.1"/>
    </source>
</evidence>
<feature type="domain" description="C2H2-type" evidence="3">
    <location>
        <begin position="188"/>
        <end position="214"/>
    </location>
</feature>
<dbReference type="WBParaSite" id="SSLN_0000881301-mRNA-1">
    <property type="protein sequence ID" value="SSLN_0000881301-mRNA-1"/>
    <property type="gene ID" value="SSLN_0000881301"/>
</dbReference>
<dbReference type="AlphaFoldDB" id="A0A183SW82"/>
<dbReference type="PROSITE" id="PS00028">
    <property type="entry name" value="ZINC_FINGER_C2H2_1"/>
    <property type="match status" value="1"/>
</dbReference>
<evidence type="ECO:0000256" key="2">
    <source>
        <dbReference type="SAM" id="MobiDB-lite"/>
    </source>
</evidence>
<evidence type="ECO:0000256" key="1">
    <source>
        <dbReference type="PROSITE-ProRule" id="PRU00042"/>
    </source>
</evidence>
<evidence type="ECO:0000313" key="6">
    <source>
        <dbReference type="WBParaSite" id="SSLN_0000881301-mRNA-1"/>
    </source>
</evidence>
<evidence type="ECO:0000313" key="5">
    <source>
        <dbReference type="Proteomes" id="UP000275846"/>
    </source>
</evidence>
<dbReference type="GO" id="GO:0008270">
    <property type="term" value="F:zinc ion binding"/>
    <property type="evidence" value="ECO:0007669"/>
    <property type="project" value="UniProtKB-KW"/>
</dbReference>
<dbReference type="PROSITE" id="PS50157">
    <property type="entry name" value="ZINC_FINGER_C2H2_2"/>
    <property type="match status" value="1"/>
</dbReference>
<dbReference type="InterPro" id="IPR013087">
    <property type="entry name" value="Znf_C2H2_type"/>
</dbReference>
<dbReference type="Proteomes" id="UP000275846">
    <property type="component" value="Unassembled WGS sequence"/>
</dbReference>
<reference evidence="4 5" key="2">
    <citation type="submission" date="2018-11" db="EMBL/GenBank/DDBJ databases">
        <authorList>
            <consortium name="Pathogen Informatics"/>
        </authorList>
    </citation>
    <scope>NUCLEOTIDE SEQUENCE [LARGE SCALE GENOMIC DNA]</scope>
    <source>
        <strain evidence="4 5">NST_G2</strain>
    </source>
</reference>
<organism evidence="6">
    <name type="scientific">Schistocephalus solidus</name>
    <name type="common">Tapeworm</name>
    <dbReference type="NCBI Taxonomy" id="70667"/>
    <lineage>
        <taxon>Eukaryota</taxon>
        <taxon>Metazoa</taxon>
        <taxon>Spiralia</taxon>
        <taxon>Lophotrochozoa</taxon>
        <taxon>Platyhelminthes</taxon>
        <taxon>Cestoda</taxon>
        <taxon>Eucestoda</taxon>
        <taxon>Diphyllobothriidea</taxon>
        <taxon>Diphyllobothriidae</taxon>
        <taxon>Schistocephalus</taxon>
    </lineage>
</organism>
<sequence>MITATNTTCPITANSVATSNYLPTASSTTAPGTSDGDSVPTCHHRDHTLTSHIGLDGHLRMHRTAAGKLVPGVPKHSRDHTLQRLHCPRAFIHRMGLLSHMCIHESGIHCDAGTSCAPIKTFHIPLRSLTTSTRSIAPADSAPLDLSYPHWHHTCTSRIGQIVHLRIHRTETGEPLTEAPTYTRHTRLNCPHCPRTFRHGIGLLGHMHLHENLR</sequence>